<dbReference type="Proteomes" id="UP000214720">
    <property type="component" value="Unassembled WGS sequence"/>
</dbReference>
<gene>
    <name evidence="8" type="ORF">BSU04_42610</name>
</gene>
<dbReference type="EMBL" id="MTHB01000278">
    <property type="protein sequence ID" value="OXC72320.1"/>
    <property type="molecule type" value="Genomic_DNA"/>
</dbReference>
<feature type="transmembrane region" description="Helical" evidence="6">
    <location>
        <begin position="164"/>
        <end position="182"/>
    </location>
</feature>
<feature type="transmembrane region" description="Helical" evidence="6">
    <location>
        <begin position="203"/>
        <end position="222"/>
    </location>
</feature>
<feature type="transmembrane region" description="Helical" evidence="6">
    <location>
        <begin position="234"/>
        <end position="252"/>
    </location>
</feature>
<comment type="caution">
    <text evidence="8">The sequence shown here is derived from an EMBL/GenBank/DDBJ whole genome shotgun (WGS) entry which is preliminary data.</text>
</comment>
<evidence type="ECO:0000313" key="9">
    <source>
        <dbReference type="Proteomes" id="UP000214720"/>
    </source>
</evidence>
<reference evidence="9" key="1">
    <citation type="submission" date="2017-01" db="EMBL/GenBank/DDBJ databases">
        <title>Genome Analysis of Deinococcus marmoris KOPRI26562.</title>
        <authorList>
            <person name="Kim J.H."/>
            <person name="Oh H.-M."/>
        </authorList>
    </citation>
    <scope>NUCLEOTIDE SEQUENCE [LARGE SCALE GENOMIC DNA]</scope>
    <source>
        <strain evidence="9">PAMC 26633</strain>
    </source>
</reference>
<feature type="transmembrane region" description="Helical" evidence="6">
    <location>
        <begin position="302"/>
        <end position="326"/>
    </location>
</feature>
<dbReference type="Gene3D" id="1.20.1720.10">
    <property type="entry name" value="Multidrug resistance protein D"/>
    <property type="match status" value="1"/>
</dbReference>
<evidence type="ECO:0000256" key="6">
    <source>
        <dbReference type="SAM" id="Phobius"/>
    </source>
</evidence>
<evidence type="ECO:0000256" key="2">
    <source>
        <dbReference type="ARBA" id="ARBA00022448"/>
    </source>
</evidence>
<name>A0A226WNC2_CABSO</name>
<evidence type="ECO:0000256" key="3">
    <source>
        <dbReference type="ARBA" id="ARBA00022692"/>
    </source>
</evidence>
<comment type="subcellular location">
    <subcellularLocation>
        <location evidence="1">Membrane</location>
        <topology evidence="1">Multi-pass membrane protein</topology>
    </subcellularLocation>
</comment>
<dbReference type="PANTHER" id="PTHR42718:SF9">
    <property type="entry name" value="MAJOR FACILITATOR SUPERFAMILY MULTIDRUG TRANSPORTER MFSC"/>
    <property type="match status" value="1"/>
</dbReference>
<accession>A0A226WNC2</accession>
<feature type="transmembrane region" description="Helical" evidence="6">
    <location>
        <begin position="49"/>
        <end position="69"/>
    </location>
</feature>
<keyword evidence="2" id="KW-0813">Transport</keyword>
<dbReference type="InterPro" id="IPR011701">
    <property type="entry name" value="MFS"/>
</dbReference>
<dbReference type="InterPro" id="IPR036259">
    <property type="entry name" value="MFS_trans_sf"/>
</dbReference>
<evidence type="ECO:0000256" key="4">
    <source>
        <dbReference type="ARBA" id="ARBA00022989"/>
    </source>
</evidence>
<feature type="transmembrane region" description="Helical" evidence="6">
    <location>
        <begin position="76"/>
        <end position="98"/>
    </location>
</feature>
<proteinExistence type="predicted"/>
<feature type="transmembrane region" description="Helical" evidence="6">
    <location>
        <begin position="104"/>
        <end position="124"/>
    </location>
</feature>
<organism evidence="8 9">
    <name type="scientific">Caballeronia sordidicola</name>
    <name type="common">Burkholderia sordidicola</name>
    <dbReference type="NCBI Taxonomy" id="196367"/>
    <lineage>
        <taxon>Bacteria</taxon>
        <taxon>Pseudomonadati</taxon>
        <taxon>Pseudomonadota</taxon>
        <taxon>Betaproteobacteria</taxon>
        <taxon>Burkholderiales</taxon>
        <taxon>Burkholderiaceae</taxon>
        <taxon>Caballeronia</taxon>
    </lineage>
</organism>
<evidence type="ECO:0000313" key="8">
    <source>
        <dbReference type="EMBL" id="OXC72320.1"/>
    </source>
</evidence>
<dbReference type="GO" id="GO:0022857">
    <property type="term" value="F:transmembrane transporter activity"/>
    <property type="evidence" value="ECO:0007669"/>
    <property type="project" value="InterPro"/>
</dbReference>
<dbReference type="AlphaFoldDB" id="A0A226WNC2"/>
<keyword evidence="3 6" id="KW-0812">Transmembrane</keyword>
<feature type="transmembrane region" description="Helical" evidence="6">
    <location>
        <begin position="395"/>
        <end position="421"/>
    </location>
</feature>
<dbReference type="Pfam" id="PF07690">
    <property type="entry name" value="MFS_1"/>
    <property type="match status" value="1"/>
</dbReference>
<dbReference type="PANTHER" id="PTHR42718">
    <property type="entry name" value="MAJOR FACILITATOR SUPERFAMILY MULTIDRUG TRANSPORTER MFSC"/>
    <property type="match status" value="1"/>
</dbReference>
<dbReference type="eggNOG" id="COG0477">
    <property type="taxonomic scope" value="Bacteria"/>
</dbReference>
<feature type="transmembrane region" description="Helical" evidence="6">
    <location>
        <begin position="136"/>
        <end position="158"/>
    </location>
</feature>
<dbReference type="SUPFAM" id="SSF103473">
    <property type="entry name" value="MFS general substrate transporter"/>
    <property type="match status" value="2"/>
</dbReference>
<protein>
    <submittedName>
        <fullName evidence="8">Putative transmembrane efflux protein</fullName>
    </submittedName>
</protein>
<keyword evidence="4 6" id="KW-1133">Transmembrane helix</keyword>
<dbReference type="GO" id="GO:0016020">
    <property type="term" value="C:membrane"/>
    <property type="evidence" value="ECO:0007669"/>
    <property type="project" value="UniProtKB-SubCell"/>
</dbReference>
<feature type="transmembrane region" description="Helical" evidence="6">
    <location>
        <begin position="12"/>
        <end position="37"/>
    </location>
</feature>
<dbReference type="CDD" id="cd17321">
    <property type="entry name" value="MFS_MMR_MDR_like"/>
    <property type="match status" value="1"/>
</dbReference>
<dbReference type="PROSITE" id="PS50850">
    <property type="entry name" value="MFS"/>
    <property type="match status" value="1"/>
</dbReference>
<evidence type="ECO:0000256" key="5">
    <source>
        <dbReference type="ARBA" id="ARBA00023136"/>
    </source>
</evidence>
<evidence type="ECO:0000259" key="7">
    <source>
        <dbReference type="PROSITE" id="PS50850"/>
    </source>
</evidence>
<keyword evidence="5 6" id="KW-0472">Membrane</keyword>
<sequence>MPNIRTLERRVLAATSISYIVVILDTSIVNVALGSIADAFATNIAGLQWVVNAYTLAFASLLLTGGALGDRLGAKNVYFAGLAVFTGASALCGLAPNLETLTGARVLQGIGASMLVPCSLMLINRAYADPGERGHAIGLWAACGGAAMAGGPLIGGILIHAFGWRSIFLANLPIGLIGLWLTSRVANNERAERVDRAPATRHLDLAGQATAILALSMLIAVLIEGHSFGWGSPWILSGIALNVLAAASFFAIESKRSQPMLPLSLFSNRIFSGAAFVSMVSAMTFYGLIFTLSLYFQQVRAYSPLLTGLAFLPLTALVTAGSMSAARFVRMFGPRRPICVALGIYTIGFLGMLISTDTSPYWLIALPMPAIGFFAGLITPMATRSLMDTVDKNRAGIAAGVLNSARQTGAALGVAVFGALLTTPGQFERGMHTAMTMAAAVSLTAALVWWFASKAMARQRIGQVV</sequence>
<feature type="domain" description="Major facilitator superfamily (MFS) profile" evidence="7">
    <location>
        <begin position="11"/>
        <end position="457"/>
    </location>
</feature>
<feature type="transmembrane region" description="Helical" evidence="6">
    <location>
        <begin position="361"/>
        <end position="383"/>
    </location>
</feature>
<dbReference type="InterPro" id="IPR020846">
    <property type="entry name" value="MFS_dom"/>
</dbReference>
<feature type="transmembrane region" description="Helical" evidence="6">
    <location>
        <begin position="338"/>
        <end position="355"/>
    </location>
</feature>
<dbReference type="Gene3D" id="1.20.1250.20">
    <property type="entry name" value="MFS general substrate transporter like domains"/>
    <property type="match status" value="1"/>
</dbReference>
<feature type="transmembrane region" description="Helical" evidence="6">
    <location>
        <begin position="273"/>
        <end position="296"/>
    </location>
</feature>
<dbReference type="RefSeq" id="WP_218827417.1">
    <property type="nucleotide sequence ID" value="NZ_MTHB01000278.1"/>
</dbReference>
<feature type="transmembrane region" description="Helical" evidence="6">
    <location>
        <begin position="433"/>
        <end position="452"/>
    </location>
</feature>
<evidence type="ECO:0000256" key="1">
    <source>
        <dbReference type="ARBA" id="ARBA00004141"/>
    </source>
</evidence>